<keyword evidence="2" id="KW-0547">Nucleotide-binding</keyword>
<gene>
    <name evidence="8" type="ORF">SAMN04489717_5405</name>
</gene>
<dbReference type="PANTHER" id="PTHR10256">
    <property type="entry name" value="SELENIDE, WATER DIKINASE"/>
    <property type="match status" value="1"/>
</dbReference>
<evidence type="ECO:0000256" key="1">
    <source>
        <dbReference type="ARBA" id="ARBA00022679"/>
    </source>
</evidence>
<evidence type="ECO:0000256" key="5">
    <source>
        <dbReference type="ARBA" id="ARBA00023266"/>
    </source>
</evidence>
<proteinExistence type="predicted"/>
<accession>A0A1H1YBR3</accession>
<dbReference type="InterPro" id="IPR010918">
    <property type="entry name" value="PurM-like_C_dom"/>
</dbReference>
<dbReference type="NCBIfam" id="NF002098">
    <property type="entry name" value="PRK00943.1"/>
    <property type="match status" value="1"/>
</dbReference>
<dbReference type="Gene3D" id="3.90.650.10">
    <property type="entry name" value="PurM-like C-terminal domain"/>
    <property type="match status" value="1"/>
</dbReference>
<dbReference type="EMBL" id="LT629732">
    <property type="protein sequence ID" value="SDT18900.1"/>
    <property type="molecule type" value="Genomic_DNA"/>
</dbReference>
<dbReference type="Pfam" id="PF00586">
    <property type="entry name" value="AIRS"/>
    <property type="match status" value="1"/>
</dbReference>
<dbReference type="Proteomes" id="UP000198983">
    <property type="component" value="Chromosome I"/>
</dbReference>
<evidence type="ECO:0000256" key="4">
    <source>
        <dbReference type="ARBA" id="ARBA00022840"/>
    </source>
</evidence>
<feature type="domain" description="PurM-like N-terminal" evidence="6">
    <location>
        <begin position="6"/>
        <end position="114"/>
    </location>
</feature>
<dbReference type="Pfam" id="PF02769">
    <property type="entry name" value="AIRS_C"/>
    <property type="match status" value="1"/>
</dbReference>
<keyword evidence="5" id="KW-0711">Selenium</keyword>
<keyword evidence="3" id="KW-0418">Kinase</keyword>
<feature type="domain" description="PurM-like C-terminal" evidence="7">
    <location>
        <begin position="127"/>
        <end position="297"/>
    </location>
</feature>
<dbReference type="Gene3D" id="3.30.1330.10">
    <property type="entry name" value="PurM-like, N-terminal domain"/>
    <property type="match status" value="1"/>
</dbReference>
<keyword evidence="4" id="KW-0067">ATP-binding</keyword>
<evidence type="ECO:0000256" key="2">
    <source>
        <dbReference type="ARBA" id="ARBA00022741"/>
    </source>
</evidence>
<dbReference type="GO" id="GO:0005524">
    <property type="term" value="F:ATP binding"/>
    <property type="evidence" value="ECO:0007669"/>
    <property type="project" value="UniProtKB-KW"/>
</dbReference>
<dbReference type="InterPro" id="IPR036921">
    <property type="entry name" value="PurM-like_N_sf"/>
</dbReference>
<dbReference type="InterPro" id="IPR036676">
    <property type="entry name" value="PurM-like_C_sf"/>
</dbReference>
<dbReference type="GO" id="GO:0005737">
    <property type="term" value="C:cytoplasm"/>
    <property type="evidence" value="ECO:0007669"/>
    <property type="project" value="TreeGrafter"/>
</dbReference>
<dbReference type="PANTHER" id="PTHR10256:SF0">
    <property type="entry name" value="INACTIVE SELENIDE, WATER DIKINASE-LIKE PROTEIN-RELATED"/>
    <property type="match status" value="1"/>
</dbReference>
<organism evidence="8 9">
    <name type="scientific">Actinopolymorpha singaporensis</name>
    <dbReference type="NCBI Taxonomy" id="117157"/>
    <lineage>
        <taxon>Bacteria</taxon>
        <taxon>Bacillati</taxon>
        <taxon>Actinomycetota</taxon>
        <taxon>Actinomycetes</taxon>
        <taxon>Propionibacteriales</taxon>
        <taxon>Actinopolymorphaceae</taxon>
        <taxon>Actinopolymorpha</taxon>
    </lineage>
</organism>
<sequence>MGTETGDDAAVWRLDDSRALVSTADFITPIVDDARVWGRVAAVNSVSDVYAMGGRPLFALNLVCWNSAELSSELLDEVLAGAAEVADECGFVIAGGHTVDDPQPKFGLSVVGEVHPDRVLRNSGLRANDVLVLTKPIGTGVISTAAKAGRASEDAVAAMVASMTRTNFDASAAALDAEADGCTDVTGFGLLGHLGQMARASEVDVDLDVAAVPVLPGARDLAADGYLPGGSERNLEWVRDRLDPGSTDELTVNLLADAQTSGGLLFGVAPEAVREVLDRLESTGHTCAAVGRATPGTGRLHLRQ</sequence>
<dbReference type="GO" id="GO:0016260">
    <property type="term" value="P:selenocysteine biosynthetic process"/>
    <property type="evidence" value="ECO:0007669"/>
    <property type="project" value="TreeGrafter"/>
</dbReference>
<keyword evidence="1" id="KW-0808">Transferase</keyword>
<dbReference type="GO" id="GO:0004756">
    <property type="term" value="F:selenide, water dikinase activity"/>
    <property type="evidence" value="ECO:0007669"/>
    <property type="project" value="TreeGrafter"/>
</dbReference>
<protein>
    <submittedName>
        <fullName evidence="8">Selenophosphate synthase</fullName>
    </submittedName>
</protein>
<name>A0A1H1YBR3_9ACTN</name>
<dbReference type="PIRSF" id="PIRSF036407">
    <property type="entry name" value="Selenphspht_syn"/>
    <property type="match status" value="1"/>
</dbReference>
<dbReference type="SUPFAM" id="SSF55326">
    <property type="entry name" value="PurM N-terminal domain-like"/>
    <property type="match status" value="1"/>
</dbReference>
<evidence type="ECO:0000313" key="8">
    <source>
        <dbReference type="EMBL" id="SDT18900.1"/>
    </source>
</evidence>
<dbReference type="AlphaFoldDB" id="A0A1H1YBR3"/>
<evidence type="ECO:0000256" key="3">
    <source>
        <dbReference type="ARBA" id="ARBA00022777"/>
    </source>
</evidence>
<evidence type="ECO:0000259" key="6">
    <source>
        <dbReference type="Pfam" id="PF00586"/>
    </source>
</evidence>
<dbReference type="SUPFAM" id="SSF56042">
    <property type="entry name" value="PurM C-terminal domain-like"/>
    <property type="match status" value="1"/>
</dbReference>
<reference evidence="8 9" key="1">
    <citation type="submission" date="2016-10" db="EMBL/GenBank/DDBJ databases">
        <authorList>
            <person name="de Groot N.N."/>
        </authorList>
    </citation>
    <scope>NUCLEOTIDE SEQUENCE [LARGE SCALE GENOMIC DNA]</scope>
    <source>
        <strain evidence="8 9">DSM 22024</strain>
    </source>
</reference>
<dbReference type="InterPro" id="IPR004536">
    <property type="entry name" value="SPS/SelD"/>
</dbReference>
<dbReference type="STRING" id="117157.SAMN04489717_5405"/>
<evidence type="ECO:0000313" key="9">
    <source>
        <dbReference type="Proteomes" id="UP000198983"/>
    </source>
</evidence>
<dbReference type="NCBIfam" id="TIGR00476">
    <property type="entry name" value="selD"/>
    <property type="match status" value="1"/>
</dbReference>
<keyword evidence="9" id="KW-1185">Reference proteome</keyword>
<dbReference type="InterPro" id="IPR016188">
    <property type="entry name" value="PurM-like_N"/>
</dbReference>
<evidence type="ECO:0000259" key="7">
    <source>
        <dbReference type="Pfam" id="PF02769"/>
    </source>
</evidence>
<dbReference type="CDD" id="cd02195">
    <property type="entry name" value="SelD"/>
    <property type="match status" value="1"/>
</dbReference>